<keyword evidence="6" id="KW-1185">Reference proteome</keyword>
<dbReference type="RefSeq" id="WP_145068750.1">
    <property type="nucleotide sequence ID" value="NZ_CP036287.1"/>
</dbReference>
<organism evidence="5 6">
    <name type="scientific">Engelhardtia mirabilis</name>
    <dbReference type="NCBI Taxonomy" id="2528011"/>
    <lineage>
        <taxon>Bacteria</taxon>
        <taxon>Pseudomonadati</taxon>
        <taxon>Planctomycetota</taxon>
        <taxon>Planctomycetia</taxon>
        <taxon>Planctomycetia incertae sedis</taxon>
        <taxon>Engelhardtia</taxon>
    </lineage>
</organism>
<comment type="similarity">
    <text evidence="1">Belongs to the universal stress protein A family.</text>
</comment>
<dbReference type="InterPro" id="IPR014729">
    <property type="entry name" value="Rossmann-like_a/b/a_fold"/>
</dbReference>
<keyword evidence="3" id="KW-0067">ATP-binding</keyword>
<proteinExistence type="inferred from homology"/>
<dbReference type="EMBL" id="CP036287">
    <property type="protein sequence ID" value="QDU69130.1"/>
    <property type="molecule type" value="Genomic_DNA"/>
</dbReference>
<protein>
    <recommendedName>
        <fullName evidence="4">UspA domain-containing protein</fullName>
    </recommendedName>
</protein>
<sequence length="148" mass="15632">MKLAKILLTSDLSEESLRAFAPVAELAAERGATIELLHVVDDVPIPPAGAPLAPPLHAPDLSASVEAAKRKLDEQRLALDPALTVETNVLVAATPAEAICEHATTSGADLIAMSTHGRTGFRRFVLGSITEGVVRHAHVPVLIFPRIK</sequence>
<evidence type="ECO:0000256" key="1">
    <source>
        <dbReference type="ARBA" id="ARBA00008791"/>
    </source>
</evidence>
<dbReference type="GO" id="GO:0005524">
    <property type="term" value="F:ATP binding"/>
    <property type="evidence" value="ECO:0007669"/>
    <property type="project" value="UniProtKB-KW"/>
</dbReference>
<evidence type="ECO:0000313" key="6">
    <source>
        <dbReference type="Proteomes" id="UP000316921"/>
    </source>
</evidence>
<evidence type="ECO:0000313" key="5">
    <source>
        <dbReference type="EMBL" id="QDU69130.1"/>
    </source>
</evidence>
<dbReference type="Gene3D" id="3.40.50.620">
    <property type="entry name" value="HUPs"/>
    <property type="match status" value="1"/>
</dbReference>
<dbReference type="InterPro" id="IPR006015">
    <property type="entry name" value="Universal_stress_UspA"/>
</dbReference>
<dbReference type="PANTHER" id="PTHR46268:SF27">
    <property type="entry name" value="UNIVERSAL STRESS PROTEIN RV2623"/>
    <property type="match status" value="1"/>
</dbReference>
<reference evidence="5 6" key="1">
    <citation type="submission" date="2019-02" db="EMBL/GenBank/DDBJ databases">
        <title>Deep-cultivation of Planctomycetes and their phenomic and genomic characterization uncovers novel biology.</title>
        <authorList>
            <person name="Wiegand S."/>
            <person name="Jogler M."/>
            <person name="Boedeker C."/>
            <person name="Pinto D."/>
            <person name="Vollmers J."/>
            <person name="Rivas-Marin E."/>
            <person name="Kohn T."/>
            <person name="Peeters S.H."/>
            <person name="Heuer A."/>
            <person name="Rast P."/>
            <person name="Oberbeckmann S."/>
            <person name="Bunk B."/>
            <person name="Jeske O."/>
            <person name="Meyerdierks A."/>
            <person name="Storesund J.E."/>
            <person name="Kallscheuer N."/>
            <person name="Luecker S."/>
            <person name="Lage O.M."/>
            <person name="Pohl T."/>
            <person name="Merkel B.J."/>
            <person name="Hornburger P."/>
            <person name="Mueller R.-W."/>
            <person name="Bruemmer F."/>
            <person name="Labrenz M."/>
            <person name="Spormann A.M."/>
            <person name="Op den Camp H."/>
            <person name="Overmann J."/>
            <person name="Amann R."/>
            <person name="Jetten M.S.M."/>
            <person name="Mascher T."/>
            <person name="Medema M.H."/>
            <person name="Devos D.P."/>
            <person name="Kaster A.-K."/>
            <person name="Ovreas L."/>
            <person name="Rohde M."/>
            <person name="Galperin M.Y."/>
            <person name="Jogler C."/>
        </authorList>
    </citation>
    <scope>NUCLEOTIDE SEQUENCE [LARGE SCALE GENOMIC DNA]</scope>
    <source>
        <strain evidence="5 6">Pla133</strain>
    </source>
</reference>
<dbReference type="InterPro" id="IPR006016">
    <property type="entry name" value="UspA"/>
</dbReference>
<dbReference type="PANTHER" id="PTHR46268">
    <property type="entry name" value="STRESS RESPONSE PROTEIN NHAX"/>
    <property type="match status" value="1"/>
</dbReference>
<dbReference type="PRINTS" id="PR01438">
    <property type="entry name" value="UNVRSLSTRESS"/>
</dbReference>
<keyword evidence="2" id="KW-0547">Nucleotide-binding</keyword>
<dbReference type="AlphaFoldDB" id="A0A518BQ98"/>
<accession>A0A518BQ98</accession>
<name>A0A518BQ98_9BACT</name>
<feature type="domain" description="UspA" evidence="4">
    <location>
        <begin position="5"/>
        <end position="145"/>
    </location>
</feature>
<dbReference type="Pfam" id="PF00582">
    <property type="entry name" value="Usp"/>
    <property type="match status" value="1"/>
</dbReference>
<evidence type="ECO:0000259" key="4">
    <source>
        <dbReference type="Pfam" id="PF00582"/>
    </source>
</evidence>
<dbReference type="KEGG" id="pbap:Pla133_42460"/>
<gene>
    <name evidence="5" type="ORF">Pla133_42460</name>
</gene>
<evidence type="ECO:0000256" key="2">
    <source>
        <dbReference type="ARBA" id="ARBA00022741"/>
    </source>
</evidence>
<evidence type="ECO:0000256" key="3">
    <source>
        <dbReference type="ARBA" id="ARBA00022840"/>
    </source>
</evidence>
<dbReference type="Proteomes" id="UP000316921">
    <property type="component" value="Chromosome"/>
</dbReference>
<dbReference type="SUPFAM" id="SSF52402">
    <property type="entry name" value="Adenine nucleotide alpha hydrolases-like"/>
    <property type="match status" value="1"/>
</dbReference>
<dbReference type="CDD" id="cd00293">
    <property type="entry name" value="USP-like"/>
    <property type="match status" value="1"/>
</dbReference>